<dbReference type="KEGG" id="kaf:KAFR_0D00430"/>
<dbReference type="GO" id="GO:0008017">
    <property type="term" value="F:microtubule binding"/>
    <property type="evidence" value="ECO:0007669"/>
    <property type="project" value="EnsemblFungi"/>
</dbReference>
<feature type="coiled-coil region" evidence="1">
    <location>
        <begin position="183"/>
        <end position="384"/>
    </location>
</feature>
<dbReference type="SMART" id="SM01052">
    <property type="entry name" value="CAP_GLY"/>
    <property type="match status" value="1"/>
</dbReference>
<dbReference type="GO" id="GO:0000022">
    <property type="term" value="P:mitotic spindle elongation"/>
    <property type="evidence" value="ECO:0007669"/>
    <property type="project" value="EnsemblFungi"/>
</dbReference>
<gene>
    <name evidence="3" type="primary">KAFR0D00430</name>
    <name evidence="3" type="ORF">KAFR_0D00430</name>
</gene>
<dbReference type="InterPro" id="IPR036859">
    <property type="entry name" value="CAP-Gly_dom_sf"/>
</dbReference>
<dbReference type="GO" id="GO:0000742">
    <property type="term" value="P:karyogamy involved in conjugation with cellular fusion"/>
    <property type="evidence" value="ECO:0007669"/>
    <property type="project" value="EnsemblFungi"/>
</dbReference>
<dbReference type="GO" id="GO:0005876">
    <property type="term" value="C:spindle microtubule"/>
    <property type="evidence" value="ECO:0007669"/>
    <property type="project" value="EnsemblFungi"/>
</dbReference>
<dbReference type="InParanoid" id="H2ATJ0"/>
<dbReference type="Gene3D" id="2.30.30.190">
    <property type="entry name" value="CAP Gly-rich-like domain"/>
    <property type="match status" value="1"/>
</dbReference>
<evidence type="ECO:0000259" key="2">
    <source>
        <dbReference type="PROSITE" id="PS50245"/>
    </source>
</evidence>
<dbReference type="SUPFAM" id="SSF74924">
    <property type="entry name" value="Cap-Gly domain"/>
    <property type="match status" value="1"/>
</dbReference>
<dbReference type="Proteomes" id="UP000005220">
    <property type="component" value="Chromosome 4"/>
</dbReference>
<dbReference type="GO" id="GO:0005875">
    <property type="term" value="C:microtubule associated complex"/>
    <property type="evidence" value="ECO:0007669"/>
    <property type="project" value="TreeGrafter"/>
</dbReference>
<dbReference type="Pfam" id="PF01302">
    <property type="entry name" value="CAP_GLY"/>
    <property type="match status" value="1"/>
</dbReference>
<dbReference type="GO" id="GO:1902440">
    <property type="term" value="P:protein localization to mitotic spindle pole body"/>
    <property type="evidence" value="ECO:0007669"/>
    <property type="project" value="EnsemblFungi"/>
</dbReference>
<dbReference type="GO" id="GO:0005938">
    <property type="term" value="C:cell cortex"/>
    <property type="evidence" value="ECO:0007669"/>
    <property type="project" value="EnsemblFungi"/>
</dbReference>
<dbReference type="GO" id="GO:0000743">
    <property type="term" value="P:nuclear migration involved in conjugation with cellular fusion"/>
    <property type="evidence" value="ECO:0007669"/>
    <property type="project" value="EnsemblFungi"/>
</dbReference>
<dbReference type="OrthoDB" id="2130750at2759"/>
<proteinExistence type="predicted"/>
<dbReference type="RefSeq" id="XP_003956825.1">
    <property type="nucleotide sequence ID" value="XM_003956776.1"/>
</dbReference>
<reference evidence="3 4" key="1">
    <citation type="journal article" date="2011" name="Proc. Natl. Acad. Sci. U.S.A.">
        <title>Evolutionary erosion of yeast sex chromosomes by mating-type switching accidents.</title>
        <authorList>
            <person name="Gordon J.L."/>
            <person name="Armisen D."/>
            <person name="Proux-Wera E."/>
            <person name="Oheigeartaigh S.S."/>
            <person name="Byrne K.P."/>
            <person name="Wolfe K.H."/>
        </authorList>
    </citation>
    <scope>NUCLEOTIDE SEQUENCE [LARGE SCALE GENOMIC DNA]</scope>
    <source>
        <strain evidence="4">ATCC 22294 / BCRC 22015 / CBS 2517 / CECT 1963 / NBRC 1671 / NRRL Y-8276</strain>
    </source>
</reference>
<dbReference type="eggNOG" id="KOG4568">
    <property type="taxonomic scope" value="Eukaryota"/>
</dbReference>
<evidence type="ECO:0000313" key="4">
    <source>
        <dbReference type="Proteomes" id="UP000005220"/>
    </source>
</evidence>
<evidence type="ECO:0000256" key="1">
    <source>
        <dbReference type="SAM" id="Coils"/>
    </source>
</evidence>
<dbReference type="PANTHER" id="PTHR18916:SF94">
    <property type="entry name" value="NUCLEAR FUSION PROTEIN BIK1"/>
    <property type="match status" value="1"/>
</dbReference>
<organism evidence="3 4">
    <name type="scientific">Kazachstania africana (strain ATCC 22294 / BCRC 22015 / CBS 2517 / CECT 1963 / NBRC 1671 / NRRL Y-8276)</name>
    <name type="common">Yeast</name>
    <name type="synonym">Kluyveromyces africanus</name>
    <dbReference type="NCBI Taxonomy" id="1071382"/>
    <lineage>
        <taxon>Eukaryota</taxon>
        <taxon>Fungi</taxon>
        <taxon>Dikarya</taxon>
        <taxon>Ascomycota</taxon>
        <taxon>Saccharomycotina</taxon>
        <taxon>Saccharomycetes</taxon>
        <taxon>Saccharomycetales</taxon>
        <taxon>Saccharomycetaceae</taxon>
        <taxon>Kazachstania</taxon>
    </lineage>
</organism>
<dbReference type="GO" id="GO:0031115">
    <property type="term" value="P:negative regulation of microtubule polymerization"/>
    <property type="evidence" value="ECO:0007669"/>
    <property type="project" value="EnsemblFungi"/>
</dbReference>
<dbReference type="GO" id="GO:0007020">
    <property type="term" value="P:microtubule nucleation"/>
    <property type="evidence" value="ECO:0007669"/>
    <property type="project" value="EnsemblFungi"/>
</dbReference>
<dbReference type="PANTHER" id="PTHR18916">
    <property type="entry name" value="DYNACTIN 1-RELATED MICROTUBULE-BINDING"/>
    <property type="match status" value="1"/>
</dbReference>
<dbReference type="HOGENOM" id="CLU_031641_0_0_1"/>
<dbReference type="AlphaFoldDB" id="H2ATJ0"/>
<name>H2ATJ0_KAZAF</name>
<protein>
    <recommendedName>
        <fullName evidence="2">CAP-Gly domain-containing protein</fullName>
    </recommendedName>
</protein>
<dbReference type="GO" id="GO:0030543">
    <property type="term" value="P:2-micrometer plasmid partitioning"/>
    <property type="evidence" value="ECO:0007669"/>
    <property type="project" value="EnsemblFungi"/>
</dbReference>
<dbReference type="GO" id="GO:0000132">
    <property type="term" value="P:establishment of mitotic spindle orientation"/>
    <property type="evidence" value="ECO:0007669"/>
    <property type="project" value="TreeGrafter"/>
</dbReference>
<feature type="domain" description="CAP-Gly" evidence="2">
    <location>
        <begin position="30"/>
        <end position="73"/>
    </location>
</feature>
<dbReference type="InterPro" id="IPR000938">
    <property type="entry name" value="CAP-Gly_domain"/>
</dbReference>
<dbReference type="PROSITE" id="PS50245">
    <property type="entry name" value="CAP_GLY_2"/>
    <property type="match status" value="1"/>
</dbReference>
<evidence type="ECO:0000313" key="3">
    <source>
        <dbReference type="EMBL" id="CCF57690.1"/>
    </source>
</evidence>
<dbReference type="GO" id="GO:0019894">
    <property type="term" value="F:kinesin binding"/>
    <property type="evidence" value="ECO:0007669"/>
    <property type="project" value="EnsemblFungi"/>
</dbReference>
<dbReference type="GO" id="GO:0043332">
    <property type="term" value="C:mating projection tip"/>
    <property type="evidence" value="ECO:0007669"/>
    <property type="project" value="EnsemblFungi"/>
</dbReference>
<dbReference type="GO" id="GO:0000776">
    <property type="term" value="C:kinetochore"/>
    <property type="evidence" value="ECO:0007669"/>
    <property type="project" value="EnsemblFungi"/>
</dbReference>
<dbReference type="EMBL" id="HE650824">
    <property type="protein sequence ID" value="CCF57690.1"/>
    <property type="molecule type" value="Genomic_DNA"/>
</dbReference>
<dbReference type="GeneID" id="13885635"/>
<dbReference type="PROSITE" id="PS00845">
    <property type="entry name" value="CAP_GLY_1"/>
    <property type="match status" value="1"/>
</dbReference>
<accession>H2ATJ0</accession>
<dbReference type="GO" id="GO:0005816">
    <property type="term" value="C:spindle pole body"/>
    <property type="evidence" value="ECO:0007669"/>
    <property type="project" value="EnsemblFungi"/>
</dbReference>
<dbReference type="STRING" id="1071382.H2ATJ0"/>
<dbReference type="GO" id="GO:0035371">
    <property type="term" value="C:microtubule plus-end"/>
    <property type="evidence" value="ECO:0007669"/>
    <property type="project" value="EnsemblFungi"/>
</dbReference>
<dbReference type="FunCoup" id="H2ATJ0">
    <property type="interactions" value="202"/>
</dbReference>
<keyword evidence="4" id="KW-1185">Reference proteome</keyword>
<keyword evidence="1" id="KW-0175">Coiled coil</keyword>
<sequence>MSNTLDKYQEKIGCFIQIPNIGRGQVKYVGTVDAKPGHYAGIDLLANIGKNDGSFNGRKYFDTEYPKSGLFIQLNKVANLIENATISRRNTLLPQNEQLSRNNSLGSVSKNQKSNVLVTRHSLTEQKSPTPVRTSRTSSNRNVQIVSNIDYRLQDHNDDLMDIDTPSSAPRSTNEIFQNINVIREYELKVEKQQRKIIEYERLLNDQRIVLEEIQPTIDACENNIREIEQERDQLKAQLDHEREQQKKQKQYFETEHEQLLEVVTQLHQEITENERRIAEEKKQQASAATSTTTNIELEALNQELDELRKYKDETEYAKKKWDKEKEQLRMHNESLSKEYQALNKELLSMSNSSNSDDKLKKEILQLKEDLNLAHNRIDELTKSTTNTGALQELQEENIPQSLPLYEPEKKIDAAAGRKLWCVLCEKSGHEQIDCPFQYGDNACSNDANSNEPLYF</sequence>